<reference evidence="1" key="2">
    <citation type="journal article" date="2020" name="Nat. Commun.">
        <title>Large-scale genome sequencing of mycorrhizal fungi provides insights into the early evolution of symbiotic traits.</title>
        <authorList>
            <person name="Miyauchi S."/>
            <person name="Kiss E."/>
            <person name="Kuo A."/>
            <person name="Drula E."/>
            <person name="Kohler A."/>
            <person name="Sanchez-Garcia M."/>
            <person name="Morin E."/>
            <person name="Andreopoulos B."/>
            <person name="Barry K.W."/>
            <person name="Bonito G."/>
            <person name="Buee M."/>
            <person name="Carver A."/>
            <person name="Chen C."/>
            <person name="Cichocki N."/>
            <person name="Clum A."/>
            <person name="Culley D."/>
            <person name="Crous P.W."/>
            <person name="Fauchery L."/>
            <person name="Girlanda M."/>
            <person name="Hayes R.D."/>
            <person name="Keri Z."/>
            <person name="LaButti K."/>
            <person name="Lipzen A."/>
            <person name="Lombard V."/>
            <person name="Magnuson J."/>
            <person name="Maillard F."/>
            <person name="Murat C."/>
            <person name="Nolan M."/>
            <person name="Ohm R.A."/>
            <person name="Pangilinan J."/>
            <person name="Pereira M.F."/>
            <person name="Perotto S."/>
            <person name="Peter M."/>
            <person name="Pfister S."/>
            <person name="Riley R."/>
            <person name="Sitrit Y."/>
            <person name="Stielow J.B."/>
            <person name="Szollosi G."/>
            <person name="Zifcakova L."/>
            <person name="Stursova M."/>
            <person name="Spatafora J.W."/>
            <person name="Tedersoo L."/>
            <person name="Vaario L.M."/>
            <person name="Yamada A."/>
            <person name="Yan M."/>
            <person name="Wang P."/>
            <person name="Xu J."/>
            <person name="Bruns T."/>
            <person name="Baldrian P."/>
            <person name="Vilgalys R."/>
            <person name="Dunand C."/>
            <person name="Henrissat B."/>
            <person name="Grigoriev I.V."/>
            <person name="Hibbett D."/>
            <person name="Nagy L.G."/>
            <person name="Martin F.M."/>
        </authorList>
    </citation>
    <scope>NUCLEOTIDE SEQUENCE</scope>
    <source>
        <strain evidence="1">BED1</strain>
    </source>
</reference>
<name>A0AAD4BNC1_BOLED</name>
<dbReference type="AlphaFoldDB" id="A0AAD4BNC1"/>
<evidence type="ECO:0000313" key="2">
    <source>
        <dbReference type="Proteomes" id="UP001194468"/>
    </source>
</evidence>
<keyword evidence="2" id="KW-1185">Reference proteome</keyword>
<protein>
    <submittedName>
        <fullName evidence="1">Uncharacterized protein</fullName>
    </submittedName>
</protein>
<proteinExistence type="predicted"/>
<sequence length="134" mass="14810">MAPCPVRAGLALTWILYFCPPNVDNSPHASLISCRTHQALCMSLLPSGCVGVMYLRDHTKAERSRHQSFVAVGDDVYDKGCSSARTATLHCGQAQDDTHGFVIGIQQNLASVIQMRCVQLLMRDDAQCEMLRTW</sequence>
<dbReference type="EMBL" id="WHUW01000026">
    <property type="protein sequence ID" value="KAF8434991.1"/>
    <property type="molecule type" value="Genomic_DNA"/>
</dbReference>
<dbReference type="Proteomes" id="UP001194468">
    <property type="component" value="Unassembled WGS sequence"/>
</dbReference>
<comment type="caution">
    <text evidence="1">The sequence shown here is derived from an EMBL/GenBank/DDBJ whole genome shotgun (WGS) entry which is preliminary data.</text>
</comment>
<gene>
    <name evidence="1" type="ORF">L210DRAFT_2540966</name>
</gene>
<organism evidence="1 2">
    <name type="scientific">Boletus edulis BED1</name>
    <dbReference type="NCBI Taxonomy" id="1328754"/>
    <lineage>
        <taxon>Eukaryota</taxon>
        <taxon>Fungi</taxon>
        <taxon>Dikarya</taxon>
        <taxon>Basidiomycota</taxon>
        <taxon>Agaricomycotina</taxon>
        <taxon>Agaricomycetes</taxon>
        <taxon>Agaricomycetidae</taxon>
        <taxon>Boletales</taxon>
        <taxon>Boletineae</taxon>
        <taxon>Boletaceae</taxon>
        <taxon>Boletoideae</taxon>
        <taxon>Boletus</taxon>
    </lineage>
</organism>
<evidence type="ECO:0000313" key="1">
    <source>
        <dbReference type="EMBL" id="KAF8434991.1"/>
    </source>
</evidence>
<accession>A0AAD4BNC1</accession>
<reference evidence="1" key="1">
    <citation type="submission" date="2019-10" db="EMBL/GenBank/DDBJ databases">
        <authorList>
            <consortium name="DOE Joint Genome Institute"/>
            <person name="Kuo A."/>
            <person name="Miyauchi S."/>
            <person name="Kiss E."/>
            <person name="Drula E."/>
            <person name="Kohler A."/>
            <person name="Sanchez-Garcia M."/>
            <person name="Andreopoulos B."/>
            <person name="Barry K.W."/>
            <person name="Bonito G."/>
            <person name="Buee M."/>
            <person name="Carver A."/>
            <person name="Chen C."/>
            <person name="Cichocki N."/>
            <person name="Clum A."/>
            <person name="Culley D."/>
            <person name="Crous P.W."/>
            <person name="Fauchery L."/>
            <person name="Girlanda M."/>
            <person name="Hayes R."/>
            <person name="Keri Z."/>
            <person name="LaButti K."/>
            <person name="Lipzen A."/>
            <person name="Lombard V."/>
            <person name="Magnuson J."/>
            <person name="Maillard F."/>
            <person name="Morin E."/>
            <person name="Murat C."/>
            <person name="Nolan M."/>
            <person name="Ohm R."/>
            <person name="Pangilinan J."/>
            <person name="Pereira M."/>
            <person name="Perotto S."/>
            <person name="Peter M."/>
            <person name="Riley R."/>
            <person name="Sitrit Y."/>
            <person name="Stielow B."/>
            <person name="Szollosi G."/>
            <person name="Zifcakova L."/>
            <person name="Stursova M."/>
            <person name="Spatafora J.W."/>
            <person name="Tedersoo L."/>
            <person name="Vaario L.-M."/>
            <person name="Yamada A."/>
            <person name="Yan M."/>
            <person name="Wang P."/>
            <person name="Xu J."/>
            <person name="Bruns T."/>
            <person name="Baldrian P."/>
            <person name="Vilgalys R."/>
            <person name="Henrissat B."/>
            <person name="Grigoriev I.V."/>
            <person name="Hibbett D."/>
            <person name="Nagy L.G."/>
            <person name="Martin F.M."/>
        </authorList>
    </citation>
    <scope>NUCLEOTIDE SEQUENCE</scope>
    <source>
        <strain evidence="1">BED1</strain>
    </source>
</reference>